<keyword evidence="6" id="KW-1185">Reference proteome</keyword>
<evidence type="ECO:0000313" key="6">
    <source>
        <dbReference type="Proteomes" id="UP001215503"/>
    </source>
</evidence>
<keyword evidence="2" id="KW-0732">Signal</keyword>
<dbReference type="SUPFAM" id="SSF56235">
    <property type="entry name" value="N-terminal nucleophile aminohydrolases (Ntn hydrolases)"/>
    <property type="match status" value="1"/>
</dbReference>
<dbReference type="InterPro" id="IPR043146">
    <property type="entry name" value="Penicillin_amidase_N_B-knob"/>
</dbReference>
<comment type="caution">
    <text evidence="5">The sequence shown here is derived from an EMBL/GenBank/DDBJ whole genome shotgun (WGS) entry which is preliminary data.</text>
</comment>
<dbReference type="Gene3D" id="1.10.1400.10">
    <property type="match status" value="1"/>
</dbReference>
<keyword evidence="4" id="KW-0865">Zymogen</keyword>
<evidence type="ECO:0000256" key="4">
    <source>
        <dbReference type="ARBA" id="ARBA00023145"/>
    </source>
</evidence>
<dbReference type="InterPro" id="IPR043147">
    <property type="entry name" value="Penicillin_amidase_A-knob"/>
</dbReference>
<dbReference type="InterPro" id="IPR002692">
    <property type="entry name" value="S45"/>
</dbReference>
<dbReference type="PANTHER" id="PTHR34218:SF3">
    <property type="entry name" value="ACYL-HOMOSERINE LACTONE ACYLASE PVDQ"/>
    <property type="match status" value="1"/>
</dbReference>
<dbReference type="PIRSF" id="PIRSF001227">
    <property type="entry name" value="Pen_acylase"/>
    <property type="match status" value="1"/>
</dbReference>
<evidence type="ECO:0000256" key="1">
    <source>
        <dbReference type="ARBA" id="ARBA00006586"/>
    </source>
</evidence>
<accession>A0ABT5YI34</accession>
<protein>
    <submittedName>
        <fullName evidence="5">Penicillin acylase family protein</fullName>
    </submittedName>
</protein>
<keyword evidence="3" id="KW-0378">Hydrolase</keyword>
<dbReference type="PANTHER" id="PTHR34218">
    <property type="entry name" value="PEPTIDASE S45 PENICILLIN AMIDASE"/>
    <property type="match status" value="1"/>
</dbReference>
<reference evidence="5 6" key="1">
    <citation type="submission" date="2023-03" db="EMBL/GenBank/DDBJ databases">
        <title>Fodinicurvata sp. CAU 1616 isolated from sea sendiment.</title>
        <authorList>
            <person name="Kim W."/>
        </authorList>
    </citation>
    <scope>NUCLEOTIDE SEQUENCE [LARGE SCALE GENOMIC DNA]</scope>
    <source>
        <strain evidence="5 6">CAU 1616</strain>
    </source>
</reference>
<comment type="similarity">
    <text evidence="1">Belongs to the peptidase S45 family.</text>
</comment>
<dbReference type="Proteomes" id="UP001215503">
    <property type="component" value="Unassembled WGS sequence"/>
</dbReference>
<dbReference type="RefSeq" id="WP_275819168.1">
    <property type="nucleotide sequence ID" value="NZ_JARHUD010000001.1"/>
</dbReference>
<dbReference type="EMBL" id="JARHUD010000001">
    <property type="protein sequence ID" value="MDF2094567.1"/>
    <property type="molecule type" value="Genomic_DNA"/>
</dbReference>
<dbReference type="Gene3D" id="2.30.120.10">
    <property type="match status" value="1"/>
</dbReference>
<evidence type="ECO:0000313" key="5">
    <source>
        <dbReference type="EMBL" id="MDF2094567.1"/>
    </source>
</evidence>
<dbReference type="InterPro" id="IPR029055">
    <property type="entry name" value="Ntn_hydrolases_N"/>
</dbReference>
<dbReference type="InterPro" id="IPR014395">
    <property type="entry name" value="Pen/GL7ACA/AHL_acylase"/>
</dbReference>
<sequence length="758" mass="83037">MTATLGLRPFPFLLALLLLLGGCSALWPGEVDRQTRLASFPTEDLPLESAVTISWSAEMVPFIEAETDRDLAFSLGLVHAHLRGAQLGMLRRLSSGRLSETAGPLTSDIDHALRILDFGRAVDEIWAEMPQETRDWLQAFTHGLNHYQAQQTTPPPEAGLLALSDEPWTPQDLLRIGRMAGTDVNWLAYFALLGARGDPGFMELWQRTLEAGLNGTASFRQNTQTALLSEVLAGESRSGSNTVVVSPERSASGGALLAGDPHLGLFLPNLWLLAGIKSPSYHAVGMMVPGLPFVALGRTPAMAWSGTHMRAAGSDLYDVSGLPEEAFEVEETHIGQRFWFSAKREVRTTPFGPVITDAEMITNGADETLALRWVGHENTDELSAMLRAMRADTPESFREAFAGFGLSPQNMLFADTQGNIGQIMALVLPEREQFPPEDLVLDASDPSTHWQGLLDVRDLPWSLNPPEGFLASANNRPTEDGIKVGYFFSPSERVERLQQILAGQERTSLEDLAALQRDTRSLAAERLAAALLAAIDTLPESSEHEDFLSRLRGWDGDYAAHSPAPVAFELLLYHLLPQINGLGEEAGDDLAEVVNEWNFLVVFLERDLAAMPNAERKAALSRALAAAAEDAEDFETWGDMHRLRASHPLANAPVIGRFFTYGDWPIGGSRETPMKTAHGLTNERHSARYGSQSRFLADMADPDATWAVLFGGQDGWLGSAHFDDQIPLWLEGEYLQLPLTPEGVEAVTVQRQSLEPGR</sequence>
<gene>
    <name evidence="5" type="ORF">P2G67_01095</name>
</gene>
<organism evidence="5 6">
    <name type="scientific">Aquibaculum arenosum</name>
    <dbReference type="NCBI Taxonomy" id="3032591"/>
    <lineage>
        <taxon>Bacteria</taxon>
        <taxon>Pseudomonadati</taxon>
        <taxon>Pseudomonadota</taxon>
        <taxon>Alphaproteobacteria</taxon>
        <taxon>Rhodospirillales</taxon>
        <taxon>Rhodovibrionaceae</taxon>
        <taxon>Aquibaculum</taxon>
    </lineage>
</organism>
<dbReference type="Pfam" id="PF01804">
    <property type="entry name" value="Penicil_amidase"/>
    <property type="match status" value="1"/>
</dbReference>
<evidence type="ECO:0000256" key="3">
    <source>
        <dbReference type="ARBA" id="ARBA00022801"/>
    </source>
</evidence>
<dbReference type="Gene3D" id="1.10.439.10">
    <property type="entry name" value="Penicillin Amidohydrolase, domain 1"/>
    <property type="match status" value="1"/>
</dbReference>
<dbReference type="Gene3D" id="3.60.20.10">
    <property type="entry name" value="Glutamine Phosphoribosylpyrophosphate, subunit 1, domain 1"/>
    <property type="match status" value="1"/>
</dbReference>
<evidence type="ECO:0000256" key="2">
    <source>
        <dbReference type="ARBA" id="ARBA00022729"/>
    </source>
</evidence>
<dbReference type="InterPro" id="IPR023343">
    <property type="entry name" value="Penicillin_amidase_dom1"/>
</dbReference>
<name>A0ABT5YI34_9PROT</name>
<proteinExistence type="inferred from homology"/>